<sequence>MNRVFLLALSFLFFNCNQEKPTKPNFISFKLEKDSIKVIAKNYYLFPIHFKIENLNTDSIQVVNTREKSETEILALPSNQFDSIKILNTFKFKGEYGIYNLKDYDSNYNYALPFKDGYTSELIQGYTSDFTHKGAYSQYSLDFGMAIGDTITASRGGRVVRVEVSHNMQGDTVEFNKYGNYIMVYHTDGTFSQYVHLKQNGNLVALGDSVAQGQPIALSGFTGWTTMPHLHLAVYKPGKNGLESIKIIMDSVPAERFKIWQKFKQ</sequence>
<evidence type="ECO:0000313" key="3">
    <source>
        <dbReference type="Proteomes" id="UP001595812"/>
    </source>
</evidence>
<comment type="caution">
    <text evidence="2">The sequence shown here is derived from an EMBL/GenBank/DDBJ whole genome shotgun (WGS) entry which is preliminary data.</text>
</comment>
<dbReference type="EMBL" id="JBHSAT010000004">
    <property type="protein sequence ID" value="MFC3877353.1"/>
    <property type="molecule type" value="Genomic_DNA"/>
</dbReference>
<proteinExistence type="predicted"/>
<evidence type="ECO:0000313" key="2">
    <source>
        <dbReference type="EMBL" id="MFC3877353.1"/>
    </source>
</evidence>
<keyword evidence="2" id="KW-0378">Hydrolase</keyword>
<evidence type="ECO:0000259" key="1">
    <source>
        <dbReference type="Pfam" id="PF01551"/>
    </source>
</evidence>
<dbReference type="InterPro" id="IPR016047">
    <property type="entry name" value="M23ase_b-sheet_dom"/>
</dbReference>
<accession>A0ABV8AHL1</accession>
<gene>
    <name evidence="2" type="ORF">ACFOSX_08935</name>
</gene>
<keyword evidence="3" id="KW-1185">Reference proteome</keyword>
<protein>
    <submittedName>
        <fullName evidence="2">M23 family metallopeptidase</fullName>
        <ecNumber evidence="2">3.4.24.-</ecNumber>
    </submittedName>
</protein>
<dbReference type="PANTHER" id="PTHR21666:SF270">
    <property type="entry name" value="MUREIN HYDROLASE ACTIVATOR ENVC"/>
    <property type="match status" value="1"/>
</dbReference>
<dbReference type="InterPro" id="IPR050570">
    <property type="entry name" value="Cell_wall_metabolism_enzyme"/>
</dbReference>
<organism evidence="2 3">
    <name type="scientific">Winogradskyella maritima</name>
    <dbReference type="NCBI Taxonomy" id="1517766"/>
    <lineage>
        <taxon>Bacteria</taxon>
        <taxon>Pseudomonadati</taxon>
        <taxon>Bacteroidota</taxon>
        <taxon>Flavobacteriia</taxon>
        <taxon>Flavobacteriales</taxon>
        <taxon>Flavobacteriaceae</taxon>
        <taxon>Winogradskyella</taxon>
    </lineage>
</organism>
<dbReference type="GO" id="GO:0016787">
    <property type="term" value="F:hydrolase activity"/>
    <property type="evidence" value="ECO:0007669"/>
    <property type="project" value="UniProtKB-KW"/>
</dbReference>
<dbReference type="Pfam" id="PF01551">
    <property type="entry name" value="Peptidase_M23"/>
    <property type="match status" value="1"/>
</dbReference>
<dbReference type="CDD" id="cd12797">
    <property type="entry name" value="M23_peptidase"/>
    <property type="match status" value="1"/>
</dbReference>
<name>A0ABV8AHL1_9FLAO</name>
<reference evidence="3" key="1">
    <citation type="journal article" date="2019" name="Int. J. Syst. Evol. Microbiol.">
        <title>The Global Catalogue of Microorganisms (GCM) 10K type strain sequencing project: providing services to taxonomists for standard genome sequencing and annotation.</title>
        <authorList>
            <consortium name="The Broad Institute Genomics Platform"/>
            <consortium name="The Broad Institute Genome Sequencing Center for Infectious Disease"/>
            <person name="Wu L."/>
            <person name="Ma J."/>
        </authorList>
    </citation>
    <scope>NUCLEOTIDE SEQUENCE [LARGE SCALE GENOMIC DNA]</scope>
    <source>
        <strain evidence="3">CECT 8979</strain>
    </source>
</reference>
<dbReference type="PANTHER" id="PTHR21666">
    <property type="entry name" value="PEPTIDASE-RELATED"/>
    <property type="match status" value="1"/>
</dbReference>
<dbReference type="EC" id="3.4.24.-" evidence="2"/>
<dbReference type="RefSeq" id="WP_386099477.1">
    <property type="nucleotide sequence ID" value="NZ_JBHSAT010000004.1"/>
</dbReference>
<dbReference type="Proteomes" id="UP001595812">
    <property type="component" value="Unassembled WGS sequence"/>
</dbReference>
<feature type="domain" description="M23ase beta-sheet core" evidence="1">
    <location>
        <begin position="139"/>
        <end position="239"/>
    </location>
</feature>
<dbReference type="InterPro" id="IPR011055">
    <property type="entry name" value="Dup_hybrid_motif"/>
</dbReference>
<dbReference type="Gene3D" id="2.70.70.10">
    <property type="entry name" value="Glucose Permease (Domain IIA)"/>
    <property type="match status" value="1"/>
</dbReference>
<dbReference type="SUPFAM" id="SSF51261">
    <property type="entry name" value="Duplicated hybrid motif"/>
    <property type="match status" value="1"/>
</dbReference>